<dbReference type="Proteomes" id="UP001148737">
    <property type="component" value="Unassembled WGS sequence"/>
</dbReference>
<comment type="caution">
    <text evidence="1">The sequence shown here is derived from an EMBL/GenBank/DDBJ whole genome shotgun (WGS) entry which is preliminary data.</text>
</comment>
<proteinExistence type="predicted"/>
<keyword evidence="2" id="KW-1185">Reference proteome</keyword>
<evidence type="ECO:0000313" key="1">
    <source>
        <dbReference type="EMBL" id="KAJ3496734.1"/>
    </source>
</evidence>
<gene>
    <name evidence="1" type="ORF">NLG97_g2434</name>
</gene>
<protein>
    <submittedName>
        <fullName evidence="1">Uncharacterized protein</fullName>
    </submittedName>
</protein>
<reference evidence="1" key="1">
    <citation type="submission" date="2022-07" db="EMBL/GenBank/DDBJ databases">
        <title>Genome Sequence of Lecanicillium saksenae.</title>
        <authorList>
            <person name="Buettner E."/>
        </authorList>
    </citation>
    <scope>NUCLEOTIDE SEQUENCE</scope>
    <source>
        <strain evidence="1">VT-O1</strain>
    </source>
</reference>
<evidence type="ECO:0000313" key="2">
    <source>
        <dbReference type="Proteomes" id="UP001148737"/>
    </source>
</evidence>
<dbReference type="EMBL" id="JANAKD010000165">
    <property type="protein sequence ID" value="KAJ3496734.1"/>
    <property type="molecule type" value="Genomic_DNA"/>
</dbReference>
<accession>A0ACC1R4Z2</accession>
<organism evidence="1 2">
    <name type="scientific">Lecanicillium saksenae</name>
    <dbReference type="NCBI Taxonomy" id="468837"/>
    <lineage>
        <taxon>Eukaryota</taxon>
        <taxon>Fungi</taxon>
        <taxon>Dikarya</taxon>
        <taxon>Ascomycota</taxon>
        <taxon>Pezizomycotina</taxon>
        <taxon>Sordariomycetes</taxon>
        <taxon>Hypocreomycetidae</taxon>
        <taxon>Hypocreales</taxon>
        <taxon>Cordycipitaceae</taxon>
        <taxon>Lecanicillium</taxon>
    </lineage>
</organism>
<name>A0ACC1R4Z2_9HYPO</name>
<sequence>MEAAVTFFQAIGFTKNSHWKLPDISMFRFPGRSSNVSLVLLEKSRYTNFIRPGTKVVDSRTSTESIIAIVVDTKEEVDAIFNKAVAAGAKPNPFIKENNGEAWGLYSRSFEDVDGHIWEASTDLPGHVLWECTAFQSAQGASD</sequence>